<keyword evidence="6" id="KW-1003">Cell membrane</keyword>
<evidence type="ECO:0000256" key="6">
    <source>
        <dbReference type="RuleBase" id="RU363041"/>
    </source>
</evidence>
<organism evidence="7 8">
    <name type="scientific">Legionella impletisoli</name>
    <dbReference type="NCBI Taxonomy" id="343510"/>
    <lineage>
        <taxon>Bacteria</taxon>
        <taxon>Pseudomonadati</taxon>
        <taxon>Pseudomonadota</taxon>
        <taxon>Gammaproteobacteria</taxon>
        <taxon>Legionellales</taxon>
        <taxon>Legionellaceae</taxon>
        <taxon>Legionella</taxon>
    </lineage>
</organism>
<reference evidence="7" key="1">
    <citation type="journal article" date="2014" name="Int. J. Syst. Evol. Microbiol.">
        <title>Complete genome sequence of Corynebacterium casei LMG S-19264T (=DSM 44701T), isolated from a smear-ripened cheese.</title>
        <authorList>
            <consortium name="US DOE Joint Genome Institute (JGI-PGF)"/>
            <person name="Walter F."/>
            <person name="Albersmeier A."/>
            <person name="Kalinowski J."/>
            <person name="Ruckert C."/>
        </authorList>
    </citation>
    <scope>NUCLEOTIDE SEQUENCE</scope>
    <source>
        <strain evidence="7">JCM 13919</strain>
    </source>
</reference>
<dbReference type="AlphaFoldDB" id="A0A917NBX7"/>
<feature type="transmembrane region" description="Helical" evidence="6">
    <location>
        <begin position="152"/>
        <end position="173"/>
    </location>
</feature>
<feature type="transmembrane region" description="Helical" evidence="6">
    <location>
        <begin position="219"/>
        <end position="238"/>
    </location>
</feature>
<reference evidence="7" key="2">
    <citation type="submission" date="2020-09" db="EMBL/GenBank/DDBJ databases">
        <authorList>
            <person name="Sun Q."/>
            <person name="Ohkuma M."/>
        </authorList>
    </citation>
    <scope>NUCLEOTIDE SEQUENCE</scope>
    <source>
        <strain evidence="7">JCM 13919</strain>
    </source>
</reference>
<feature type="transmembrane region" description="Helical" evidence="6">
    <location>
        <begin position="112"/>
        <end position="131"/>
    </location>
</feature>
<evidence type="ECO:0000256" key="3">
    <source>
        <dbReference type="ARBA" id="ARBA00022692"/>
    </source>
</evidence>
<keyword evidence="4 6" id="KW-1133">Transmembrane helix</keyword>
<gene>
    <name evidence="7" type="ORF">GCM10007966_14340</name>
</gene>
<proteinExistence type="inferred from homology"/>
<evidence type="ECO:0000256" key="4">
    <source>
        <dbReference type="ARBA" id="ARBA00022989"/>
    </source>
</evidence>
<dbReference type="Pfam" id="PF01925">
    <property type="entry name" value="TauE"/>
    <property type="match status" value="1"/>
</dbReference>
<evidence type="ECO:0000313" key="7">
    <source>
        <dbReference type="EMBL" id="GGI86808.1"/>
    </source>
</evidence>
<evidence type="ECO:0000256" key="1">
    <source>
        <dbReference type="ARBA" id="ARBA00004141"/>
    </source>
</evidence>
<dbReference type="OrthoDB" id="457670at2"/>
<feature type="transmembrane region" description="Helical" evidence="6">
    <location>
        <begin position="87"/>
        <end position="106"/>
    </location>
</feature>
<dbReference type="Proteomes" id="UP000630149">
    <property type="component" value="Unassembled WGS sequence"/>
</dbReference>
<dbReference type="RefSeq" id="WP_131776984.1">
    <property type="nucleotide sequence ID" value="NZ_BMOB01000006.1"/>
</dbReference>
<comment type="caution">
    <text evidence="7">The sequence shown here is derived from an EMBL/GenBank/DDBJ whole genome shotgun (WGS) entry which is preliminary data.</text>
</comment>
<keyword evidence="5 6" id="KW-0472">Membrane</keyword>
<dbReference type="PANTHER" id="PTHR43483:SF3">
    <property type="entry name" value="MEMBRANE TRANSPORTER PROTEIN HI_0806-RELATED"/>
    <property type="match status" value="1"/>
</dbReference>
<evidence type="ECO:0000313" key="8">
    <source>
        <dbReference type="Proteomes" id="UP000630149"/>
    </source>
</evidence>
<name>A0A917NBX7_9GAMM</name>
<keyword evidence="3 6" id="KW-0812">Transmembrane</keyword>
<evidence type="ECO:0000256" key="2">
    <source>
        <dbReference type="ARBA" id="ARBA00009142"/>
    </source>
</evidence>
<sequence length="268" mass="28331">MILTSLVEHGTAYALTGAFTGFMSGILGIGGGMIVVPALLYIFHHAHVIPPGVEMHVAAGSSLAIMIFTAMSSIRAHHRQGEILWGIYHRLWPGIIFGTIVGALLADQLSTNVLKIIFGVFLLVIGLKMLADVHVERPQQMPSNKITGVVSSLIGLLSGLLGVGGGTLVIPYLNFCGINTRKIPAISALCTLAVSMIGTIVFIITGSNESGLPPFCTGYVYWPAVIWVAIPSILFAPIGAHLTYALPVQQLKYGLVAILLLAGVDLLI</sequence>
<protein>
    <recommendedName>
        <fullName evidence="6">Probable membrane transporter protein</fullName>
    </recommendedName>
</protein>
<dbReference type="EMBL" id="BMOB01000006">
    <property type="protein sequence ID" value="GGI86808.1"/>
    <property type="molecule type" value="Genomic_DNA"/>
</dbReference>
<keyword evidence="8" id="KW-1185">Reference proteome</keyword>
<feature type="transmembrane region" description="Helical" evidence="6">
    <location>
        <begin position="185"/>
        <end position="207"/>
    </location>
</feature>
<dbReference type="InterPro" id="IPR002781">
    <property type="entry name" value="TM_pro_TauE-like"/>
</dbReference>
<feature type="transmembrane region" description="Helical" evidence="6">
    <location>
        <begin position="12"/>
        <end position="43"/>
    </location>
</feature>
<comment type="subcellular location">
    <subcellularLocation>
        <location evidence="6">Cell membrane</location>
        <topology evidence="6">Multi-pass membrane protein</topology>
    </subcellularLocation>
    <subcellularLocation>
        <location evidence="1">Membrane</location>
        <topology evidence="1">Multi-pass membrane protein</topology>
    </subcellularLocation>
</comment>
<dbReference type="GO" id="GO:0005886">
    <property type="term" value="C:plasma membrane"/>
    <property type="evidence" value="ECO:0007669"/>
    <property type="project" value="UniProtKB-SubCell"/>
</dbReference>
<feature type="transmembrane region" description="Helical" evidence="6">
    <location>
        <begin position="55"/>
        <end position="75"/>
    </location>
</feature>
<dbReference type="PANTHER" id="PTHR43483">
    <property type="entry name" value="MEMBRANE TRANSPORTER PROTEIN HI_0806-RELATED"/>
    <property type="match status" value="1"/>
</dbReference>
<accession>A0A917NBX7</accession>
<evidence type="ECO:0000256" key="5">
    <source>
        <dbReference type="ARBA" id="ARBA00023136"/>
    </source>
</evidence>
<comment type="similarity">
    <text evidence="2 6">Belongs to the 4-toluene sulfonate uptake permease (TSUP) (TC 2.A.102) family.</text>
</comment>